<evidence type="ECO:0000256" key="2">
    <source>
        <dbReference type="ARBA" id="ARBA00006717"/>
    </source>
</evidence>
<evidence type="ECO:0000256" key="5">
    <source>
        <dbReference type="ARBA" id="ARBA00022801"/>
    </source>
</evidence>
<feature type="compositionally biased region" description="Basic and acidic residues" evidence="15">
    <location>
        <begin position="66"/>
        <end position="80"/>
    </location>
</feature>
<dbReference type="Proteomes" id="UP001153636">
    <property type="component" value="Chromosome 3"/>
</dbReference>
<evidence type="ECO:0000256" key="8">
    <source>
        <dbReference type="ARBA" id="ARBA00037234"/>
    </source>
</evidence>
<evidence type="ECO:0000313" key="17">
    <source>
        <dbReference type="Proteomes" id="UP001153636"/>
    </source>
</evidence>
<evidence type="ECO:0000256" key="7">
    <source>
        <dbReference type="ARBA" id="ARBA00023136"/>
    </source>
</evidence>
<protein>
    <recommendedName>
        <fullName evidence="10">Serine/threonine-protein phosphatase PGAM5, mitochondrial</fullName>
        <ecNumber evidence="3">3.1.3.16</ecNumber>
    </recommendedName>
    <alternativeName>
        <fullName evidence="12">Phosphoglycerate mutase family member 5 homolog</fullName>
    </alternativeName>
    <alternativeName>
        <fullName evidence="11">Serine/threonine-protein phosphatase Pgam5, mitochondrial</fullName>
    </alternativeName>
</protein>
<dbReference type="OrthoDB" id="2118094at2759"/>
<evidence type="ECO:0000256" key="4">
    <source>
        <dbReference type="ARBA" id="ARBA00022787"/>
    </source>
</evidence>
<evidence type="ECO:0000256" key="3">
    <source>
        <dbReference type="ARBA" id="ARBA00013081"/>
    </source>
</evidence>
<evidence type="ECO:0000256" key="14">
    <source>
        <dbReference type="ARBA" id="ARBA00048336"/>
    </source>
</evidence>
<evidence type="ECO:0000256" key="10">
    <source>
        <dbReference type="ARBA" id="ARBA00039765"/>
    </source>
</evidence>
<comment type="similarity">
    <text evidence="2">Belongs to the phosphoglycerate mutase family. BPG-dependent PGAM subfamily.</text>
</comment>
<evidence type="ECO:0000256" key="13">
    <source>
        <dbReference type="ARBA" id="ARBA00047761"/>
    </source>
</evidence>
<keyword evidence="6" id="KW-0496">Mitochondrion</keyword>
<evidence type="ECO:0000256" key="12">
    <source>
        <dbReference type="ARBA" id="ARBA00042520"/>
    </source>
</evidence>
<evidence type="ECO:0000256" key="11">
    <source>
        <dbReference type="ARBA" id="ARBA00040722"/>
    </source>
</evidence>
<reference evidence="16" key="1">
    <citation type="submission" date="2022-01" db="EMBL/GenBank/DDBJ databases">
        <authorList>
            <person name="King R."/>
        </authorList>
    </citation>
    <scope>NUCLEOTIDE SEQUENCE</scope>
</reference>
<dbReference type="CDD" id="cd07067">
    <property type="entry name" value="HP_PGM_like"/>
    <property type="match status" value="1"/>
</dbReference>
<keyword evidence="5" id="KW-0378">Hydrolase</keyword>
<proteinExistence type="inferred from homology"/>
<name>A0A9P0CTH6_9CUCU</name>
<dbReference type="EMBL" id="OV651815">
    <property type="protein sequence ID" value="CAH1107836.1"/>
    <property type="molecule type" value="Genomic_DNA"/>
</dbReference>
<dbReference type="EC" id="3.1.3.16" evidence="3"/>
<dbReference type="FunFam" id="3.40.50.1240:FF:000009">
    <property type="entry name" value="serine/threonine-protein phosphatase PGAM5, mitochondrial isoform X1"/>
    <property type="match status" value="1"/>
</dbReference>
<evidence type="ECO:0000256" key="15">
    <source>
        <dbReference type="SAM" id="MobiDB-lite"/>
    </source>
</evidence>
<dbReference type="InterPro" id="IPR051021">
    <property type="entry name" value="Mito_Ser/Thr_phosphatase"/>
</dbReference>
<dbReference type="PANTHER" id="PTHR20935:SF0">
    <property type="entry name" value="SERINE_THREONINE-PROTEIN PHOSPHATASE PGAM5, MITOCHONDRIAL"/>
    <property type="match status" value="1"/>
</dbReference>
<feature type="region of interest" description="Disordered" evidence="15">
    <location>
        <begin position="58"/>
        <end position="80"/>
    </location>
</feature>
<accession>A0A9P0CTH6</accession>
<evidence type="ECO:0000256" key="6">
    <source>
        <dbReference type="ARBA" id="ARBA00023128"/>
    </source>
</evidence>
<evidence type="ECO:0000256" key="1">
    <source>
        <dbReference type="ARBA" id="ARBA00004294"/>
    </source>
</evidence>
<comment type="subcellular location">
    <subcellularLocation>
        <location evidence="1">Mitochondrion outer membrane</location>
    </subcellularLocation>
</comment>
<evidence type="ECO:0000256" key="9">
    <source>
        <dbReference type="ARBA" id="ARBA00038605"/>
    </source>
</evidence>
<dbReference type="GO" id="GO:0090141">
    <property type="term" value="P:positive regulation of mitochondrial fission"/>
    <property type="evidence" value="ECO:0007669"/>
    <property type="project" value="TreeGrafter"/>
</dbReference>
<dbReference type="InterPro" id="IPR029033">
    <property type="entry name" value="His_PPase_superfam"/>
</dbReference>
<dbReference type="InterPro" id="IPR013078">
    <property type="entry name" value="His_Pase_superF_clade-1"/>
</dbReference>
<dbReference type="GO" id="GO:0004722">
    <property type="term" value="F:protein serine/threonine phosphatase activity"/>
    <property type="evidence" value="ECO:0007669"/>
    <property type="project" value="UniProtKB-EC"/>
</dbReference>
<dbReference type="AlphaFoldDB" id="A0A9P0CTH6"/>
<keyword evidence="7" id="KW-0472">Membrane</keyword>
<comment type="catalytic activity">
    <reaction evidence="14">
        <text>O-phospho-L-threonyl-[protein] + H2O = L-threonyl-[protein] + phosphate</text>
        <dbReference type="Rhea" id="RHEA:47004"/>
        <dbReference type="Rhea" id="RHEA-COMP:11060"/>
        <dbReference type="Rhea" id="RHEA-COMP:11605"/>
        <dbReference type="ChEBI" id="CHEBI:15377"/>
        <dbReference type="ChEBI" id="CHEBI:30013"/>
        <dbReference type="ChEBI" id="CHEBI:43474"/>
        <dbReference type="ChEBI" id="CHEBI:61977"/>
        <dbReference type="EC" id="3.1.3.16"/>
    </reaction>
</comment>
<dbReference type="Gene3D" id="3.40.50.1240">
    <property type="entry name" value="Phosphoglycerate mutase-like"/>
    <property type="match status" value="1"/>
</dbReference>
<comment type="function">
    <text evidence="8">Displays phosphatase activity for serine/threonine residues, and dephosphorylates and activates Pk92B kinase. Has apparently no phosphoglycerate mutase activity.</text>
</comment>
<comment type="subunit">
    <text evidence="9">Interacts with Pk92B/ASK1.</text>
</comment>
<dbReference type="Pfam" id="PF00300">
    <property type="entry name" value="His_Phos_1"/>
    <property type="match status" value="2"/>
</dbReference>
<keyword evidence="17" id="KW-1185">Reference proteome</keyword>
<organism evidence="16 17">
    <name type="scientific">Psylliodes chrysocephalus</name>
    <dbReference type="NCBI Taxonomy" id="3402493"/>
    <lineage>
        <taxon>Eukaryota</taxon>
        <taxon>Metazoa</taxon>
        <taxon>Ecdysozoa</taxon>
        <taxon>Arthropoda</taxon>
        <taxon>Hexapoda</taxon>
        <taxon>Insecta</taxon>
        <taxon>Pterygota</taxon>
        <taxon>Neoptera</taxon>
        <taxon>Endopterygota</taxon>
        <taxon>Coleoptera</taxon>
        <taxon>Polyphaga</taxon>
        <taxon>Cucujiformia</taxon>
        <taxon>Chrysomeloidea</taxon>
        <taxon>Chrysomelidae</taxon>
        <taxon>Galerucinae</taxon>
        <taxon>Alticini</taxon>
        <taxon>Psylliodes</taxon>
    </lineage>
</organism>
<dbReference type="GO" id="GO:0005741">
    <property type="term" value="C:mitochondrial outer membrane"/>
    <property type="evidence" value="ECO:0007669"/>
    <property type="project" value="UniProtKB-SubCell"/>
</dbReference>
<comment type="catalytic activity">
    <reaction evidence="13">
        <text>O-phospho-L-seryl-[protein] + H2O = L-seryl-[protein] + phosphate</text>
        <dbReference type="Rhea" id="RHEA:20629"/>
        <dbReference type="Rhea" id="RHEA-COMP:9863"/>
        <dbReference type="Rhea" id="RHEA-COMP:11604"/>
        <dbReference type="ChEBI" id="CHEBI:15377"/>
        <dbReference type="ChEBI" id="CHEBI:29999"/>
        <dbReference type="ChEBI" id="CHEBI:43474"/>
        <dbReference type="ChEBI" id="CHEBI:83421"/>
        <dbReference type="EC" id="3.1.3.16"/>
    </reaction>
</comment>
<sequence length="279" mass="31892">MSLSKTKRLLLGLTAVSGVATFYYMNNSHKVHNSWTTNYTPSPFAKWDENWDHRSPKYLQNTKGSKISESDENKLNEQNEKKPKAIRHIILIRHGQYNLNGSSDTERLLTKLGRLQAEYTGKRLKELDLPYTEMVKSTMSRAQETGSIISLHLPKIPIVENCDLLREGAPIPPEPPLGNWKPENYKFYQDGSRIEAAFRKYFHRADADQEKDSYTILVCHANVIRYFVCRALQFPAEAWLRLSLNHASITWISITPSGRCILRVLGDTGHMPPSCITST</sequence>
<dbReference type="PANTHER" id="PTHR20935">
    <property type="entry name" value="PHOSPHOGLYCERATE MUTASE-RELATED"/>
    <property type="match status" value="1"/>
</dbReference>
<dbReference type="SMART" id="SM00855">
    <property type="entry name" value="PGAM"/>
    <property type="match status" value="1"/>
</dbReference>
<dbReference type="SUPFAM" id="SSF53254">
    <property type="entry name" value="Phosphoglycerate mutase-like"/>
    <property type="match status" value="1"/>
</dbReference>
<evidence type="ECO:0000313" key="16">
    <source>
        <dbReference type="EMBL" id="CAH1107836.1"/>
    </source>
</evidence>
<keyword evidence="4" id="KW-1000">Mitochondrion outer membrane</keyword>
<gene>
    <name evidence="16" type="ORF">PSYICH_LOCUS9132</name>
</gene>